<dbReference type="Proteomes" id="UP001497535">
    <property type="component" value="Unassembled WGS sequence"/>
</dbReference>
<organism evidence="1 2">
    <name type="scientific">Meloidogyne enterolobii</name>
    <name type="common">Root-knot nematode worm</name>
    <name type="synonym">Meloidogyne mayaguensis</name>
    <dbReference type="NCBI Taxonomy" id="390850"/>
    <lineage>
        <taxon>Eukaryota</taxon>
        <taxon>Metazoa</taxon>
        <taxon>Ecdysozoa</taxon>
        <taxon>Nematoda</taxon>
        <taxon>Chromadorea</taxon>
        <taxon>Rhabditida</taxon>
        <taxon>Tylenchina</taxon>
        <taxon>Tylenchomorpha</taxon>
        <taxon>Tylenchoidea</taxon>
        <taxon>Meloidogynidae</taxon>
        <taxon>Meloidogyninae</taxon>
        <taxon>Meloidogyne</taxon>
    </lineage>
</organism>
<accession>A0ACB1A295</accession>
<dbReference type="EMBL" id="CAVMJV010000053">
    <property type="protein sequence ID" value="CAK5084473.1"/>
    <property type="molecule type" value="Genomic_DNA"/>
</dbReference>
<reference evidence="1" key="1">
    <citation type="submission" date="2023-11" db="EMBL/GenBank/DDBJ databases">
        <authorList>
            <person name="Poullet M."/>
        </authorList>
    </citation>
    <scope>NUCLEOTIDE SEQUENCE</scope>
    <source>
        <strain evidence="1">E1834</strain>
    </source>
</reference>
<comment type="caution">
    <text evidence="1">The sequence shown here is derived from an EMBL/GenBank/DDBJ whole genome shotgun (WGS) entry which is preliminary data.</text>
</comment>
<name>A0ACB1A295_MELEN</name>
<gene>
    <name evidence="1" type="ORF">MENTE1834_LOCUS31867</name>
</gene>
<sequence>MFKIVQRGSEHGSDQEQPFPSKRLQGSTQQGSDSVKKDSGHEGQKLTSNEQIKKSSPQSSYYNTSIKIFMLAPSSVLGSPKMEASIQLIDDELELLDSIKEFVCDGNKRYTVVGAIGSQGLFHLFGFSIILFYFRNWKIYFSKHYIFRPCAREAVESCRYQTTKISIYIAPKTRVFFLDCQPLNCAPLLEDTSHSYRSKAGPMESLELESLQFLLLIANVCHTVFLCVDWFIDMSIIRRLMRVELFPQFLNVSESVNLVILHQRVRQQDCHPLLVNERMRLLNGIFAGTIFNVNGGLTLANLGFDVYQQIESNVNYILMEEIKPRTRTEIYSPDTFSQKTNSLEYATVLNRLRIKLHSLPKRELAMTEGKWFSYLVECWSKIKLELLSITEDGCTIKTNYLKAQFDSVGLASDRNFSTEDREIGNDDVIERYLAVEYQYNKIPIKSSQHQQRERQWKNRVFEKTRSSRQNYNVQD</sequence>
<evidence type="ECO:0000313" key="2">
    <source>
        <dbReference type="Proteomes" id="UP001497535"/>
    </source>
</evidence>
<protein>
    <submittedName>
        <fullName evidence="1">Uncharacterized protein</fullName>
    </submittedName>
</protein>
<proteinExistence type="predicted"/>
<evidence type="ECO:0000313" key="1">
    <source>
        <dbReference type="EMBL" id="CAK5084473.1"/>
    </source>
</evidence>
<keyword evidence="2" id="KW-1185">Reference proteome</keyword>